<evidence type="ECO:0000313" key="8">
    <source>
        <dbReference type="EMBL" id="KAJ9157465.1"/>
    </source>
</evidence>
<dbReference type="FunFam" id="1.20.1250.20:FF:000068">
    <property type="entry name" value="MFS general substrate transporter"/>
    <property type="match status" value="1"/>
</dbReference>
<feature type="transmembrane region" description="Helical" evidence="6">
    <location>
        <begin position="351"/>
        <end position="372"/>
    </location>
</feature>
<accession>A0AA38W0N8</accession>
<feature type="domain" description="Major facilitator superfamily (MFS) profile" evidence="7">
    <location>
        <begin position="55"/>
        <end position="467"/>
    </location>
</feature>
<feature type="transmembrane region" description="Helical" evidence="6">
    <location>
        <begin position="378"/>
        <end position="399"/>
    </location>
</feature>
<keyword evidence="3 6" id="KW-0812">Transmembrane</keyword>
<dbReference type="FunFam" id="1.20.1250.20:FF:000034">
    <property type="entry name" value="MFS general substrate transporter"/>
    <property type="match status" value="1"/>
</dbReference>
<dbReference type="Proteomes" id="UP001174694">
    <property type="component" value="Unassembled WGS sequence"/>
</dbReference>
<dbReference type="PANTHER" id="PTHR43791:SF19">
    <property type="entry name" value="TRANSPORTER, PUTATIVE (AFU_ORTHOLOGUE AFUA_1G01812)-RELATED"/>
    <property type="match status" value="1"/>
</dbReference>
<keyword evidence="9" id="KW-1185">Reference proteome</keyword>
<organism evidence="8 9">
    <name type="scientific">Pleurostoma richardsiae</name>
    <dbReference type="NCBI Taxonomy" id="41990"/>
    <lineage>
        <taxon>Eukaryota</taxon>
        <taxon>Fungi</taxon>
        <taxon>Dikarya</taxon>
        <taxon>Ascomycota</taxon>
        <taxon>Pezizomycotina</taxon>
        <taxon>Sordariomycetes</taxon>
        <taxon>Sordariomycetidae</taxon>
        <taxon>Calosphaeriales</taxon>
        <taxon>Pleurostomataceae</taxon>
        <taxon>Pleurostoma</taxon>
    </lineage>
</organism>
<dbReference type="SUPFAM" id="SSF103473">
    <property type="entry name" value="MFS general substrate transporter"/>
    <property type="match status" value="1"/>
</dbReference>
<feature type="transmembrane region" description="Helical" evidence="6">
    <location>
        <begin position="121"/>
        <end position="143"/>
    </location>
</feature>
<evidence type="ECO:0000313" key="9">
    <source>
        <dbReference type="Proteomes" id="UP001174694"/>
    </source>
</evidence>
<dbReference type="PROSITE" id="PS50850">
    <property type="entry name" value="MFS"/>
    <property type="match status" value="1"/>
</dbReference>
<evidence type="ECO:0000256" key="4">
    <source>
        <dbReference type="ARBA" id="ARBA00022989"/>
    </source>
</evidence>
<keyword evidence="2" id="KW-0813">Transport</keyword>
<dbReference type="PANTHER" id="PTHR43791">
    <property type="entry name" value="PERMEASE-RELATED"/>
    <property type="match status" value="1"/>
</dbReference>
<dbReference type="InterPro" id="IPR036259">
    <property type="entry name" value="MFS_trans_sf"/>
</dbReference>
<evidence type="ECO:0000256" key="5">
    <source>
        <dbReference type="ARBA" id="ARBA00023136"/>
    </source>
</evidence>
<dbReference type="AlphaFoldDB" id="A0AA38W0N8"/>
<feature type="transmembrane region" description="Helical" evidence="6">
    <location>
        <begin position="51"/>
        <end position="68"/>
    </location>
</feature>
<dbReference type="GO" id="GO:0016020">
    <property type="term" value="C:membrane"/>
    <property type="evidence" value="ECO:0007669"/>
    <property type="project" value="UniProtKB-SubCell"/>
</dbReference>
<comment type="subcellular location">
    <subcellularLocation>
        <location evidence="1">Membrane</location>
        <topology evidence="1">Multi-pass membrane protein</topology>
    </subcellularLocation>
</comment>
<dbReference type="Gene3D" id="1.20.1250.20">
    <property type="entry name" value="MFS general substrate transporter like domains"/>
    <property type="match status" value="2"/>
</dbReference>
<protein>
    <submittedName>
        <fullName evidence="8">Major facilitator superfamily domain, general substrate transporter</fullName>
    </submittedName>
</protein>
<evidence type="ECO:0000259" key="7">
    <source>
        <dbReference type="PROSITE" id="PS50850"/>
    </source>
</evidence>
<feature type="transmembrane region" description="Helical" evidence="6">
    <location>
        <begin position="92"/>
        <end position="114"/>
    </location>
</feature>
<dbReference type="Pfam" id="PF07690">
    <property type="entry name" value="MFS_1"/>
    <property type="match status" value="1"/>
</dbReference>
<reference evidence="8" key="1">
    <citation type="submission" date="2022-07" db="EMBL/GenBank/DDBJ databases">
        <title>Fungi with potential for degradation of polypropylene.</title>
        <authorList>
            <person name="Gostincar C."/>
        </authorList>
    </citation>
    <scope>NUCLEOTIDE SEQUENCE</scope>
    <source>
        <strain evidence="8">EXF-13308</strain>
    </source>
</reference>
<evidence type="ECO:0000256" key="3">
    <source>
        <dbReference type="ARBA" id="ARBA00022692"/>
    </source>
</evidence>
<keyword evidence="4 6" id="KW-1133">Transmembrane helix</keyword>
<comment type="caution">
    <text evidence="8">The sequence shown here is derived from an EMBL/GenBank/DDBJ whole genome shotgun (WGS) entry which is preliminary data.</text>
</comment>
<proteinExistence type="predicted"/>
<feature type="transmembrane region" description="Helical" evidence="6">
    <location>
        <begin position="149"/>
        <end position="169"/>
    </location>
</feature>
<sequence>MSGSDTEKATEVRDAAGLGEVGVITDMPPDPDAHLSDEEKAAIDRKLVRRLDWILIPWLCLLYLLAFLDRTNIGNAKIAGLSKTLHLSTGDYNASLTIFFVSYAVFEPLTNVLLKRMRPSVFIPIIMVLWGACMLGMGFVTNWSGLMAARWFLGLAEAGLFPGINYYLSCWYKRSEFGIRAAIFFSAAAVSGSFGGLLAAAIELMDGIRGHPGWAWIFILEGILTILFGIASFWMVHDFPDEARFLSHDDRTRVVRRLKLDQQSSAEHEEFRMSYFWSAIRDWKMWLGMTIYMGCDMPLYAFSLFLPSIIRDLGWATSTVRAQLMSVPPYAVAAVLTIAIGYIADRTRQRGLCNILVSLLGIAGFAMLLGSASPGVQYAGTFLGALGIYPCISNTISWMANNIEGVYKRGVVLGFVIGWGNLNGVVSSNIYFDAPRYLQGHGIVMAYMAVFLFGGSLLMTILLRRENARRRRGDRNEWIRGLSEKEIELLGDRRPDFLYTT</sequence>
<keyword evidence="5 6" id="KW-0472">Membrane</keyword>
<gene>
    <name evidence="8" type="ORF">NKR23_g258</name>
</gene>
<evidence type="ECO:0000256" key="6">
    <source>
        <dbReference type="SAM" id="Phobius"/>
    </source>
</evidence>
<evidence type="ECO:0000256" key="2">
    <source>
        <dbReference type="ARBA" id="ARBA00022448"/>
    </source>
</evidence>
<dbReference type="InterPro" id="IPR020846">
    <property type="entry name" value="MFS_dom"/>
</dbReference>
<name>A0AA38W0N8_9PEZI</name>
<evidence type="ECO:0000256" key="1">
    <source>
        <dbReference type="ARBA" id="ARBA00004141"/>
    </source>
</evidence>
<feature type="transmembrane region" description="Helical" evidence="6">
    <location>
        <begin position="411"/>
        <end position="432"/>
    </location>
</feature>
<feature type="transmembrane region" description="Helical" evidence="6">
    <location>
        <begin position="327"/>
        <end position="344"/>
    </location>
</feature>
<feature type="transmembrane region" description="Helical" evidence="6">
    <location>
        <begin position="444"/>
        <end position="463"/>
    </location>
</feature>
<feature type="transmembrane region" description="Helical" evidence="6">
    <location>
        <begin position="214"/>
        <end position="236"/>
    </location>
</feature>
<feature type="transmembrane region" description="Helical" evidence="6">
    <location>
        <begin position="286"/>
        <end position="307"/>
    </location>
</feature>
<dbReference type="InterPro" id="IPR011701">
    <property type="entry name" value="MFS"/>
</dbReference>
<dbReference type="GO" id="GO:0022857">
    <property type="term" value="F:transmembrane transporter activity"/>
    <property type="evidence" value="ECO:0007669"/>
    <property type="project" value="InterPro"/>
</dbReference>
<dbReference type="EMBL" id="JANBVO010000001">
    <property type="protein sequence ID" value="KAJ9157465.1"/>
    <property type="molecule type" value="Genomic_DNA"/>
</dbReference>
<feature type="transmembrane region" description="Helical" evidence="6">
    <location>
        <begin position="181"/>
        <end position="202"/>
    </location>
</feature>